<keyword evidence="1" id="KW-0472">Membrane</keyword>
<name>A0ABQ2ERK1_9GAMM</name>
<proteinExistence type="predicted"/>
<evidence type="ECO:0000256" key="1">
    <source>
        <dbReference type="SAM" id="Phobius"/>
    </source>
</evidence>
<organism evidence="2 3">
    <name type="scientific">Luteimonas terricola</name>
    <dbReference type="NCBI Taxonomy" id="645597"/>
    <lineage>
        <taxon>Bacteria</taxon>
        <taxon>Pseudomonadati</taxon>
        <taxon>Pseudomonadota</taxon>
        <taxon>Gammaproteobacteria</taxon>
        <taxon>Lysobacterales</taxon>
        <taxon>Lysobacteraceae</taxon>
        <taxon>Luteimonas</taxon>
    </lineage>
</organism>
<evidence type="ECO:0000313" key="3">
    <source>
        <dbReference type="Proteomes" id="UP000599009"/>
    </source>
</evidence>
<evidence type="ECO:0000313" key="2">
    <source>
        <dbReference type="EMBL" id="GGK17102.1"/>
    </source>
</evidence>
<keyword evidence="3" id="KW-1185">Reference proteome</keyword>
<dbReference type="Proteomes" id="UP000599009">
    <property type="component" value="Unassembled WGS sequence"/>
</dbReference>
<protein>
    <submittedName>
        <fullName evidence="2">Uncharacterized protein</fullName>
    </submittedName>
</protein>
<dbReference type="EMBL" id="BMME01000003">
    <property type="protein sequence ID" value="GGK17102.1"/>
    <property type="molecule type" value="Genomic_DNA"/>
</dbReference>
<keyword evidence="1" id="KW-0812">Transmembrane</keyword>
<reference evidence="3" key="1">
    <citation type="journal article" date="2019" name="Int. J. Syst. Evol. Microbiol.">
        <title>The Global Catalogue of Microorganisms (GCM) 10K type strain sequencing project: providing services to taxonomists for standard genome sequencing and annotation.</title>
        <authorList>
            <consortium name="The Broad Institute Genomics Platform"/>
            <consortium name="The Broad Institute Genome Sequencing Center for Infectious Disease"/>
            <person name="Wu L."/>
            <person name="Ma J."/>
        </authorList>
    </citation>
    <scope>NUCLEOTIDE SEQUENCE [LARGE SCALE GENOMIC DNA]</scope>
    <source>
        <strain evidence="3">CGMCC 1.8985</strain>
    </source>
</reference>
<comment type="caution">
    <text evidence="2">The sequence shown here is derived from an EMBL/GenBank/DDBJ whole genome shotgun (WGS) entry which is preliminary data.</text>
</comment>
<sequence>MIKFPCTFCGKATDTTRDLVRVPNIDSKQRIGRTISEYKCMNCGAFHALRFRAVGVFAYITAAPILALALFSYAPELAARTGAWLGRVAYRPVPVAPPNKSFKPMPLRGTA</sequence>
<feature type="transmembrane region" description="Helical" evidence="1">
    <location>
        <begin position="56"/>
        <end position="74"/>
    </location>
</feature>
<accession>A0ABQ2ERK1</accession>
<keyword evidence="1" id="KW-1133">Transmembrane helix</keyword>
<gene>
    <name evidence="2" type="ORF">GCM10011394_27850</name>
</gene>